<dbReference type="AlphaFoldDB" id="A0A4Z1SUR0"/>
<name>A0A4Z1SUR0_GIAMU</name>
<dbReference type="Proteomes" id="UP000315496">
    <property type="component" value="Chromosome 1"/>
</dbReference>
<gene>
    <name evidence="1" type="ORF">GMRT_10278</name>
</gene>
<evidence type="ECO:0000313" key="1">
    <source>
        <dbReference type="EMBL" id="TNJ29430.1"/>
    </source>
</evidence>
<protein>
    <recommendedName>
        <fullName evidence="3">Protein HGH1 homolog</fullName>
    </recommendedName>
</protein>
<dbReference type="InterPro" id="IPR016024">
    <property type="entry name" value="ARM-type_fold"/>
</dbReference>
<evidence type="ECO:0008006" key="3">
    <source>
        <dbReference type="Google" id="ProtNLM"/>
    </source>
</evidence>
<evidence type="ECO:0000313" key="2">
    <source>
        <dbReference type="Proteomes" id="UP000315496"/>
    </source>
</evidence>
<dbReference type="SUPFAM" id="SSF48371">
    <property type="entry name" value="ARM repeat"/>
    <property type="match status" value="1"/>
</dbReference>
<dbReference type="OrthoDB" id="10308839at2759"/>
<proteinExistence type="predicted"/>
<keyword evidence="2" id="KW-1185">Reference proteome</keyword>
<comment type="caution">
    <text evidence="1">The sequence shown here is derived from an EMBL/GenBank/DDBJ whole genome shotgun (WGS) entry which is preliminary data.</text>
</comment>
<dbReference type="VEuPathDB" id="GiardiaDB:GMRT_10278"/>
<reference evidence="1 2" key="1">
    <citation type="submission" date="2019-05" db="EMBL/GenBank/DDBJ databases">
        <title>The compact genome of Giardia muris reveals important steps in the evolution of intestinal protozoan parasites.</title>
        <authorList>
            <person name="Xu F."/>
            <person name="Jimenez-Gonzalez A."/>
            <person name="Einarsson E."/>
            <person name="Astvaldsson A."/>
            <person name="Peirasmaki D."/>
            <person name="Eckmann L."/>
            <person name="Andersson J.O."/>
            <person name="Svard S.G."/>
            <person name="Jerlstrom-Hultqvist J."/>
        </authorList>
    </citation>
    <scope>NUCLEOTIDE SEQUENCE [LARGE SCALE GENOMIC DNA]</scope>
    <source>
        <strain evidence="1 2">Roberts-Thomson</strain>
    </source>
</reference>
<accession>A0A4Z1SUR0</accession>
<organism evidence="1 2">
    <name type="scientific">Giardia muris</name>
    <dbReference type="NCBI Taxonomy" id="5742"/>
    <lineage>
        <taxon>Eukaryota</taxon>
        <taxon>Metamonada</taxon>
        <taxon>Diplomonadida</taxon>
        <taxon>Hexamitidae</taxon>
        <taxon>Giardiinae</taxon>
        <taxon>Giardia</taxon>
    </lineage>
</organism>
<dbReference type="EMBL" id="VDLU01000001">
    <property type="protein sequence ID" value="TNJ29430.1"/>
    <property type="molecule type" value="Genomic_DNA"/>
</dbReference>
<sequence>MEDISIALRSFIPSQEVADAILRGLKENRHESVVDEVSKADCCEAIITTMIQTPRTEHDVTCSLLAHKILSMACEDENAVITIANSNHLPALISYLIHNILTREVTNKMQPLFLTILVNLSRHEAFTNHLVSNTNIRSLFKVICEWAQNPSSSLRPGCIYFLTNCFALKSLSIDIVIELAKEVQAKGLARQISDELRGGVTSTPLTPLLRNIFLHLKGTTGTSTELLTICCELVLQFLPALVIDRTCQEWTDEGKRGLRPEEREALSRELIEVLDKSMYVPVVEAPHGDLADCILLLCNIPSGEERLKSIAIYPLLRELHLTVVDLLGDTSHVADALLTAIEGLLADYAPADCPD</sequence>